<dbReference type="PANTHER" id="PTHR10545">
    <property type="entry name" value="DIAMINE N-ACETYLTRANSFERASE"/>
    <property type="match status" value="1"/>
</dbReference>
<evidence type="ECO:0000256" key="2">
    <source>
        <dbReference type="ARBA" id="ARBA00022679"/>
    </source>
</evidence>
<evidence type="ECO:0000256" key="3">
    <source>
        <dbReference type="ARBA" id="ARBA00023315"/>
    </source>
</evidence>
<dbReference type="SUPFAM" id="SSF55729">
    <property type="entry name" value="Acyl-CoA N-acyltransferases (Nat)"/>
    <property type="match status" value="1"/>
</dbReference>
<protein>
    <submittedName>
        <fullName evidence="6">Diamine acetyltransferase 2 isoform X1</fullName>
    </submittedName>
</protein>
<dbReference type="InterPro" id="IPR000182">
    <property type="entry name" value="GNAT_dom"/>
</dbReference>
<evidence type="ECO:0000256" key="1">
    <source>
        <dbReference type="ARBA" id="ARBA00008694"/>
    </source>
</evidence>
<dbReference type="PANTHER" id="PTHR10545:SF29">
    <property type="entry name" value="GH14572P-RELATED"/>
    <property type="match status" value="1"/>
</dbReference>
<dbReference type="Pfam" id="PF00583">
    <property type="entry name" value="Acetyltransf_1"/>
    <property type="match status" value="1"/>
</dbReference>
<accession>A0ABM0K6E5</accession>
<proteinExistence type="inferred from homology"/>
<dbReference type="CDD" id="cd04301">
    <property type="entry name" value="NAT_SF"/>
    <property type="match status" value="1"/>
</dbReference>
<dbReference type="InterPro" id="IPR051016">
    <property type="entry name" value="Diverse_Substrate_AcTransf"/>
</dbReference>
<keyword evidence="5" id="KW-1185">Reference proteome</keyword>
<dbReference type="RefSeq" id="XP_005109827.2">
    <property type="nucleotide sequence ID" value="XM_005109770.3"/>
</dbReference>
<dbReference type="GeneID" id="101849250"/>
<dbReference type="PROSITE" id="PS51186">
    <property type="entry name" value="GNAT"/>
    <property type="match status" value="1"/>
</dbReference>
<gene>
    <name evidence="6" type="primary">LOC101849250</name>
</gene>
<organism evidence="5 6">
    <name type="scientific">Aplysia californica</name>
    <name type="common">California sea hare</name>
    <dbReference type="NCBI Taxonomy" id="6500"/>
    <lineage>
        <taxon>Eukaryota</taxon>
        <taxon>Metazoa</taxon>
        <taxon>Spiralia</taxon>
        <taxon>Lophotrochozoa</taxon>
        <taxon>Mollusca</taxon>
        <taxon>Gastropoda</taxon>
        <taxon>Heterobranchia</taxon>
        <taxon>Euthyneura</taxon>
        <taxon>Tectipleura</taxon>
        <taxon>Aplysiida</taxon>
        <taxon>Aplysioidea</taxon>
        <taxon>Aplysiidae</taxon>
        <taxon>Aplysia</taxon>
    </lineage>
</organism>
<dbReference type="Gene3D" id="3.40.630.30">
    <property type="match status" value="1"/>
</dbReference>
<evidence type="ECO:0000313" key="6">
    <source>
        <dbReference type="RefSeq" id="XP_005109827.2"/>
    </source>
</evidence>
<comment type="similarity">
    <text evidence="1">Belongs to the acetyltransferase family.</text>
</comment>
<reference evidence="6" key="1">
    <citation type="submission" date="2025-08" db="UniProtKB">
        <authorList>
            <consortium name="RefSeq"/>
        </authorList>
    </citation>
    <scope>IDENTIFICATION</scope>
</reference>
<keyword evidence="3" id="KW-0012">Acyltransferase</keyword>
<sequence length="214" mass="24690">MLIMIYLVLSVKPERADLILFSSLNYPSSSRNGVFTFALLNTIMANNPSATMLNAVKKSSDFFRYNSELAEFEKMADQVHITTDTLRKDMFAEKPLCSSIVAELAGSEPRQLIGYSLFYPIYSTWDGVSMYLEDLYVTPSQRGQGLGKKIWQHVTKAALDLNCQRLHLAVLNWNTFAKDFYLRCGLIDLTETEDWHLMRMRRKEMENFVKDLKD</sequence>
<name>A0ABM0K6E5_APLCA</name>
<evidence type="ECO:0000259" key="4">
    <source>
        <dbReference type="PROSITE" id="PS51186"/>
    </source>
</evidence>
<dbReference type="InterPro" id="IPR016181">
    <property type="entry name" value="Acyl_CoA_acyltransferase"/>
</dbReference>
<keyword evidence="2" id="KW-0808">Transferase</keyword>
<evidence type="ECO:0000313" key="5">
    <source>
        <dbReference type="Proteomes" id="UP000694888"/>
    </source>
</evidence>
<dbReference type="Proteomes" id="UP000694888">
    <property type="component" value="Unplaced"/>
</dbReference>
<feature type="domain" description="N-acetyltransferase" evidence="4">
    <location>
        <begin position="60"/>
        <end position="203"/>
    </location>
</feature>